<keyword evidence="3" id="KW-1185">Reference proteome</keyword>
<proteinExistence type="predicted"/>
<gene>
    <name evidence="2" type="primary">BnaAnng21700D</name>
    <name evidence="1" type="ORF">DARMORV10_A08P26400.1</name>
    <name evidence="2" type="ORF">GSBRNA2T00052170001</name>
</gene>
<dbReference type="AlphaFoldDB" id="A0A078JEX9"/>
<evidence type="ECO:0000313" key="2">
    <source>
        <dbReference type="EMBL" id="CDY66148.1"/>
    </source>
</evidence>
<dbReference type="GO" id="GO:0030968">
    <property type="term" value="P:endoplasmic reticulum unfolded protein response"/>
    <property type="evidence" value="ECO:0000318"/>
    <property type="project" value="GO_Central"/>
</dbReference>
<reference evidence="2 3" key="1">
    <citation type="journal article" date="2014" name="Science">
        <title>Plant genetics. Early allopolyploid evolution in the post-Neolithic Brassica napus oilseed genome.</title>
        <authorList>
            <person name="Chalhoub B."/>
            <person name="Denoeud F."/>
            <person name="Liu S."/>
            <person name="Parkin I.A."/>
            <person name="Tang H."/>
            <person name="Wang X."/>
            <person name="Chiquet J."/>
            <person name="Belcram H."/>
            <person name="Tong C."/>
            <person name="Samans B."/>
            <person name="Correa M."/>
            <person name="Da Silva C."/>
            <person name="Just J."/>
            <person name="Falentin C."/>
            <person name="Koh C.S."/>
            <person name="Le Clainche I."/>
            <person name="Bernard M."/>
            <person name="Bento P."/>
            <person name="Noel B."/>
            <person name="Labadie K."/>
            <person name="Alberti A."/>
            <person name="Charles M."/>
            <person name="Arnaud D."/>
            <person name="Guo H."/>
            <person name="Daviaud C."/>
            <person name="Alamery S."/>
            <person name="Jabbari K."/>
            <person name="Zhao M."/>
            <person name="Edger P.P."/>
            <person name="Chelaifa H."/>
            <person name="Tack D."/>
            <person name="Lassalle G."/>
            <person name="Mestiri I."/>
            <person name="Schnel N."/>
            <person name="Le Paslier M.C."/>
            <person name="Fan G."/>
            <person name="Renault V."/>
            <person name="Bayer P.E."/>
            <person name="Golicz A.A."/>
            <person name="Manoli S."/>
            <person name="Lee T.H."/>
            <person name="Thi V.H."/>
            <person name="Chalabi S."/>
            <person name="Hu Q."/>
            <person name="Fan C."/>
            <person name="Tollenaere R."/>
            <person name="Lu Y."/>
            <person name="Battail C."/>
            <person name="Shen J."/>
            <person name="Sidebottom C.H."/>
            <person name="Wang X."/>
            <person name="Canaguier A."/>
            <person name="Chauveau A."/>
            <person name="Berard A."/>
            <person name="Deniot G."/>
            <person name="Guan M."/>
            <person name="Liu Z."/>
            <person name="Sun F."/>
            <person name="Lim Y.P."/>
            <person name="Lyons E."/>
            <person name="Town C.D."/>
            <person name="Bancroft I."/>
            <person name="Wang X."/>
            <person name="Meng J."/>
            <person name="Ma J."/>
            <person name="Pires J.C."/>
            <person name="King G.J."/>
            <person name="Brunel D."/>
            <person name="Delourme R."/>
            <person name="Renard M."/>
            <person name="Aury J.M."/>
            <person name="Adams K.L."/>
            <person name="Batley J."/>
            <person name="Snowdon R.J."/>
            <person name="Tost J."/>
            <person name="Edwards D."/>
            <person name="Zhou Y."/>
            <person name="Hua W."/>
            <person name="Sharpe A.G."/>
            <person name="Paterson A.H."/>
            <person name="Guan C."/>
            <person name="Wincker P."/>
        </authorList>
    </citation>
    <scope>NUCLEOTIDE SEQUENCE [LARGE SCALE GENOMIC DNA]</scope>
    <source>
        <strain evidence="3">cv. Darmor-bzh</strain>
    </source>
</reference>
<evidence type="ECO:0000313" key="1">
    <source>
        <dbReference type="EMBL" id="CAF2253406.1"/>
    </source>
</evidence>
<organism evidence="2 3">
    <name type="scientific">Brassica napus</name>
    <name type="common">Rape</name>
    <dbReference type="NCBI Taxonomy" id="3708"/>
    <lineage>
        <taxon>Eukaryota</taxon>
        <taxon>Viridiplantae</taxon>
        <taxon>Streptophyta</taxon>
        <taxon>Embryophyta</taxon>
        <taxon>Tracheophyta</taxon>
        <taxon>Spermatophyta</taxon>
        <taxon>Magnoliopsida</taxon>
        <taxon>eudicotyledons</taxon>
        <taxon>Gunneridae</taxon>
        <taxon>Pentapetalae</taxon>
        <taxon>rosids</taxon>
        <taxon>malvids</taxon>
        <taxon>Brassicales</taxon>
        <taxon>Brassicaceae</taxon>
        <taxon>Brassiceae</taxon>
        <taxon>Brassica</taxon>
    </lineage>
</organism>
<accession>A0A078JEX9</accession>
<dbReference type="Proteomes" id="UP001295469">
    <property type="component" value="Chromosome A08"/>
</dbReference>
<dbReference type="Gramene" id="CDY66148">
    <property type="protein sequence ID" value="CDY66148"/>
    <property type="gene ID" value="GSBRNA2T00052170001"/>
</dbReference>
<dbReference type="EMBL" id="LK035108">
    <property type="protein sequence ID" value="CDY66148.1"/>
    <property type="molecule type" value="Genomic_DNA"/>
</dbReference>
<evidence type="ECO:0000313" key="3">
    <source>
        <dbReference type="Proteomes" id="UP000028999"/>
    </source>
</evidence>
<dbReference type="PaxDb" id="3708-A0A078JEX9"/>
<reference evidence="2" key="2">
    <citation type="submission" date="2014-06" db="EMBL/GenBank/DDBJ databases">
        <authorList>
            <person name="Genoscope - CEA"/>
        </authorList>
    </citation>
    <scope>NUCLEOTIDE SEQUENCE</scope>
</reference>
<dbReference type="STRING" id="3708.A0A078JEX9"/>
<dbReference type="EMBL" id="HG994362">
    <property type="protein sequence ID" value="CAF2253406.1"/>
    <property type="molecule type" value="Genomic_DNA"/>
</dbReference>
<reference evidence="1" key="3">
    <citation type="submission" date="2021-01" db="EMBL/GenBank/DDBJ databases">
        <authorList>
            <consortium name="Genoscope - CEA"/>
            <person name="William W."/>
        </authorList>
    </citation>
    <scope>NUCLEOTIDE SEQUENCE</scope>
</reference>
<dbReference type="Proteomes" id="UP000028999">
    <property type="component" value="Unassembled WGS sequence"/>
</dbReference>
<protein>
    <submittedName>
        <fullName evidence="1">(rape) hypothetical protein</fullName>
    </submittedName>
    <submittedName>
        <fullName evidence="2">BnaAnng21700D protein</fullName>
    </submittedName>
</protein>
<dbReference type="GO" id="GO:0005783">
    <property type="term" value="C:endoplasmic reticulum"/>
    <property type="evidence" value="ECO:0000318"/>
    <property type="project" value="GO_Central"/>
</dbReference>
<name>A0A078JEX9_BRANA</name>
<sequence>MNHVNNRMASIFRNSNWISRLLICNIVDCVLGFRCMGKFLYLPLHYYELCKSVLLADRKVEKFDKNVTKRGFVPETTTSLFQIMRTATSGDTHSSLKNQV</sequence>